<dbReference type="Proteomes" id="UP001054252">
    <property type="component" value="Unassembled WGS sequence"/>
</dbReference>
<dbReference type="EMBL" id="BPVZ01000242">
    <property type="protein sequence ID" value="GKV47971.1"/>
    <property type="molecule type" value="Genomic_DNA"/>
</dbReference>
<dbReference type="InterPro" id="IPR025558">
    <property type="entry name" value="DUF4283"/>
</dbReference>
<name>A0AAV5MDR4_9ROSI</name>
<feature type="domain" description="DUF4283" evidence="1">
    <location>
        <begin position="40"/>
        <end position="117"/>
    </location>
</feature>
<gene>
    <name evidence="2" type="ORF">SLEP1_g54819</name>
</gene>
<dbReference type="PANTHER" id="PTHR31286">
    <property type="entry name" value="GLYCINE-RICH CELL WALL STRUCTURAL PROTEIN 1.8-LIKE"/>
    <property type="match status" value="1"/>
</dbReference>
<dbReference type="InterPro" id="IPR040256">
    <property type="entry name" value="At4g02000-like"/>
</dbReference>
<protein>
    <recommendedName>
        <fullName evidence="1">DUF4283 domain-containing protein</fullName>
    </recommendedName>
</protein>
<keyword evidence="3" id="KW-1185">Reference proteome</keyword>
<comment type="caution">
    <text evidence="2">The sequence shown here is derived from an EMBL/GenBank/DDBJ whole genome shotgun (WGS) entry which is preliminary data.</text>
</comment>
<proteinExistence type="predicted"/>
<sequence>MAEDIGSMLSQIRIAEKDDGILPLHTMWKQNEANVGRLRLVGKLLSRRRINLNGLHNALMASWNPKHAFKIFKIGEKIYLFQFSDIGDLNKVIHRGPWNFSNSLLILKRFQASLTPEQYNFSTNPFWVRIFDVLVGLHSEQTGFMIGSSLGRVLEVDEGFKKAIRVRIE</sequence>
<evidence type="ECO:0000259" key="1">
    <source>
        <dbReference type="Pfam" id="PF14111"/>
    </source>
</evidence>
<evidence type="ECO:0000313" key="2">
    <source>
        <dbReference type="EMBL" id="GKV47971.1"/>
    </source>
</evidence>
<reference evidence="2 3" key="1">
    <citation type="journal article" date="2021" name="Commun. Biol.">
        <title>The genome of Shorea leprosula (Dipterocarpaceae) highlights the ecological relevance of drought in aseasonal tropical rainforests.</title>
        <authorList>
            <person name="Ng K.K.S."/>
            <person name="Kobayashi M.J."/>
            <person name="Fawcett J.A."/>
            <person name="Hatakeyama M."/>
            <person name="Paape T."/>
            <person name="Ng C.H."/>
            <person name="Ang C.C."/>
            <person name="Tnah L.H."/>
            <person name="Lee C.T."/>
            <person name="Nishiyama T."/>
            <person name="Sese J."/>
            <person name="O'Brien M.J."/>
            <person name="Copetti D."/>
            <person name="Mohd Noor M.I."/>
            <person name="Ong R.C."/>
            <person name="Putra M."/>
            <person name="Sireger I.Z."/>
            <person name="Indrioko S."/>
            <person name="Kosugi Y."/>
            <person name="Izuno A."/>
            <person name="Isagi Y."/>
            <person name="Lee S.L."/>
            <person name="Shimizu K.K."/>
        </authorList>
    </citation>
    <scope>NUCLEOTIDE SEQUENCE [LARGE SCALE GENOMIC DNA]</scope>
    <source>
        <strain evidence="2">214</strain>
    </source>
</reference>
<dbReference type="Pfam" id="PF14111">
    <property type="entry name" value="DUF4283"/>
    <property type="match status" value="1"/>
</dbReference>
<dbReference type="PANTHER" id="PTHR31286:SF178">
    <property type="entry name" value="DUF4283 DOMAIN-CONTAINING PROTEIN"/>
    <property type="match status" value="1"/>
</dbReference>
<accession>A0AAV5MDR4</accession>
<dbReference type="AlphaFoldDB" id="A0AAV5MDR4"/>
<organism evidence="2 3">
    <name type="scientific">Rubroshorea leprosula</name>
    <dbReference type="NCBI Taxonomy" id="152421"/>
    <lineage>
        <taxon>Eukaryota</taxon>
        <taxon>Viridiplantae</taxon>
        <taxon>Streptophyta</taxon>
        <taxon>Embryophyta</taxon>
        <taxon>Tracheophyta</taxon>
        <taxon>Spermatophyta</taxon>
        <taxon>Magnoliopsida</taxon>
        <taxon>eudicotyledons</taxon>
        <taxon>Gunneridae</taxon>
        <taxon>Pentapetalae</taxon>
        <taxon>rosids</taxon>
        <taxon>malvids</taxon>
        <taxon>Malvales</taxon>
        <taxon>Dipterocarpaceae</taxon>
        <taxon>Rubroshorea</taxon>
    </lineage>
</organism>
<evidence type="ECO:0000313" key="3">
    <source>
        <dbReference type="Proteomes" id="UP001054252"/>
    </source>
</evidence>